<dbReference type="InterPro" id="IPR012675">
    <property type="entry name" value="Beta-grasp_dom_sf"/>
</dbReference>
<dbReference type="NCBIfam" id="TIGR01687">
    <property type="entry name" value="moaD_arch"/>
    <property type="match status" value="1"/>
</dbReference>
<dbReference type="AlphaFoldDB" id="E1QUM6"/>
<dbReference type="EMBL" id="CP002100">
    <property type="protein sequence ID" value="ADN51145.1"/>
    <property type="molecule type" value="Genomic_DNA"/>
</dbReference>
<dbReference type="Gene3D" id="3.10.20.30">
    <property type="match status" value="1"/>
</dbReference>
<name>E1QUM6_VULDI</name>
<reference evidence="2" key="2">
    <citation type="journal article" date="2010" name="Stand. Genomic Sci.">
        <title>Complete genome sequence of Vulcanisaeta distributa type strain (IC-017T).</title>
        <authorList>
            <person name="Mavromatis K."/>
            <person name="Sikorski J."/>
            <person name="Pabst E."/>
            <person name="Teshima H."/>
            <person name="Lapidus A."/>
            <person name="Lucas S."/>
            <person name="Nolan M."/>
            <person name="Glavina Del Rio T."/>
            <person name="Cheng J."/>
            <person name="Bruce D."/>
            <person name="Goodwin L."/>
            <person name="Pitluck S."/>
            <person name="Liolios K."/>
            <person name="Ivanova N."/>
            <person name="Mikhailova N."/>
            <person name="Pati A."/>
            <person name="Chen A."/>
            <person name="Palaniappan K."/>
            <person name="Land M."/>
            <person name="Hauser L."/>
            <person name="Chang Y."/>
            <person name="Jeffries C."/>
            <person name="Rohde M."/>
            <person name="Spring S."/>
            <person name="Goker M."/>
            <person name="Wirth R."/>
            <person name="Woyke T."/>
            <person name="Bristow J."/>
            <person name="Eisen J."/>
            <person name="Markowitz V."/>
            <person name="Hugenholtz P."/>
            <person name="Klenk H."/>
            <person name="Kyrpides N."/>
        </authorList>
    </citation>
    <scope>NUCLEOTIDE SEQUENCE [LARGE SCALE GENOMIC DNA]</scope>
    <source>
        <strain evidence="2">DSM 14429 / JCM 11212 / NBRC 100878 / IC-017</strain>
    </source>
</reference>
<dbReference type="SUPFAM" id="SSF54285">
    <property type="entry name" value="MoaD/ThiS"/>
    <property type="match status" value="1"/>
</dbReference>
<dbReference type="OrthoDB" id="98357at2157"/>
<dbReference type="STRING" id="572478.Vdis_1771"/>
<dbReference type="GeneID" id="9752714"/>
<dbReference type="InterPro" id="IPR052045">
    <property type="entry name" value="Sulfur_Carrier/Prot_Modifier"/>
</dbReference>
<dbReference type="CDD" id="cd17040">
    <property type="entry name" value="Ubl_MoaD_like"/>
    <property type="match status" value="1"/>
</dbReference>
<dbReference type="HOGENOM" id="CLU_114601_1_2_2"/>
<dbReference type="Pfam" id="PF02597">
    <property type="entry name" value="ThiS"/>
    <property type="match status" value="1"/>
</dbReference>
<dbReference type="InterPro" id="IPR003749">
    <property type="entry name" value="ThiS/MoaD-like"/>
</dbReference>
<accession>E1QUM6</accession>
<gene>
    <name evidence="1" type="ordered locus">Vdis_1771</name>
</gene>
<dbReference type="InterPro" id="IPR010038">
    <property type="entry name" value="MoaD_arc-typ"/>
</dbReference>
<reference evidence="1 2" key="1">
    <citation type="journal article" date="2010" name="Stand. Genomic Sci.">
        <title>Complete genome sequence of Vulcanisaeta distributa type strain (IC-017).</title>
        <authorList>
            <person name="Mavromatis K."/>
            <person name="Sikorski J."/>
            <person name="Pabst E."/>
            <person name="Teshima H."/>
            <person name="Lapidus A."/>
            <person name="Lucas S."/>
            <person name="Nolan M."/>
            <person name="Glavina Del Rio T."/>
            <person name="Cheng J.F."/>
            <person name="Bruce D."/>
            <person name="Goodwin L."/>
            <person name="Pitluck S."/>
            <person name="Liolios K."/>
            <person name="Ivanova N."/>
            <person name="Mikhailova N."/>
            <person name="Pati A."/>
            <person name="Chen A."/>
            <person name="Palaniappan K."/>
            <person name="Land M."/>
            <person name="Hauser L."/>
            <person name="Chang Y.J."/>
            <person name="Jeffries C.D."/>
            <person name="Rohde M."/>
            <person name="Spring S."/>
            <person name="Goker M."/>
            <person name="Wirth R."/>
            <person name="Woyke T."/>
            <person name="Bristow J."/>
            <person name="Eisen J.A."/>
            <person name="Markowitz V."/>
            <person name="Hugenholtz P."/>
            <person name="Klenk H.P."/>
            <person name="Kyrpides N.C."/>
        </authorList>
    </citation>
    <scope>NUCLEOTIDE SEQUENCE [LARGE SCALE GENOMIC DNA]</scope>
    <source>
        <strain evidence="2">DSM 14429 / JCM 11212 / NBRC 100878 / IC-017</strain>
    </source>
</reference>
<evidence type="ECO:0000313" key="2">
    <source>
        <dbReference type="Proteomes" id="UP000006681"/>
    </source>
</evidence>
<dbReference type="eggNOG" id="arCOG00536">
    <property type="taxonomic scope" value="Archaea"/>
</dbReference>
<evidence type="ECO:0000313" key="1">
    <source>
        <dbReference type="EMBL" id="ADN51145.1"/>
    </source>
</evidence>
<dbReference type="InterPro" id="IPR016155">
    <property type="entry name" value="Mopterin_synth/thiamin_S_b"/>
</dbReference>
<dbReference type="Proteomes" id="UP000006681">
    <property type="component" value="Chromosome"/>
</dbReference>
<sequence>MKIYVKFLTLLYEMTKTLRTEIELPDGATLLDLIRKIDNAIYPGFSKVILDCNNKIKDKFLVLINGRSPDFLNGVDTKLSDGDEVTFLPHCGVA</sequence>
<dbReference type="PANTHER" id="PTHR38031:SF1">
    <property type="entry name" value="SULFUR CARRIER PROTEIN CYSO"/>
    <property type="match status" value="1"/>
</dbReference>
<keyword evidence="2" id="KW-1185">Reference proteome</keyword>
<protein>
    <submittedName>
        <fullName evidence="1">MoaD family protein</fullName>
    </submittedName>
</protein>
<dbReference type="PANTHER" id="PTHR38031">
    <property type="entry name" value="SULFUR CARRIER PROTEIN SLR0821-RELATED"/>
    <property type="match status" value="1"/>
</dbReference>
<proteinExistence type="predicted"/>
<dbReference type="KEGG" id="vdi:Vdis_1771"/>
<dbReference type="RefSeq" id="WP_013336870.1">
    <property type="nucleotide sequence ID" value="NC_014537.1"/>
</dbReference>
<organism evidence="1 2">
    <name type="scientific">Vulcanisaeta distributa (strain DSM 14429 / JCM 11212 / NBRC 100878 / IC-017)</name>
    <dbReference type="NCBI Taxonomy" id="572478"/>
    <lineage>
        <taxon>Archaea</taxon>
        <taxon>Thermoproteota</taxon>
        <taxon>Thermoprotei</taxon>
        <taxon>Thermoproteales</taxon>
        <taxon>Thermoproteaceae</taxon>
        <taxon>Vulcanisaeta</taxon>
    </lineage>
</organism>